<organism evidence="2 3">
    <name type="scientific">Hydra vulgaris</name>
    <name type="common">Hydra</name>
    <name type="synonym">Hydra attenuata</name>
    <dbReference type="NCBI Taxonomy" id="6087"/>
    <lineage>
        <taxon>Eukaryota</taxon>
        <taxon>Metazoa</taxon>
        <taxon>Cnidaria</taxon>
        <taxon>Hydrozoa</taxon>
        <taxon>Hydroidolina</taxon>
        <taxon>Anthoathecata</taxon>
        <taxon>Aplanulata</taxon>
        <taxon>Hydridae</taxon>
        <taxon>Hydra</taxon>
    </lineage>
</organism>
<dbReference type="Proteomes" id="UP001652625">
    <property type="component" value="Chromosome 02"/>
</dbReference>
<reference evidence="2" key="1">
    <citation type="submission" date="2025-05" db="UniProtKB">
        <authorList>
            <consortium name="RefSeq"/>
        </authorList>
    </citation>
    <scope>NUCLEOTIDE SEQUENCE [LARGE SCALE GENOMIC DNA]</scope>
</reference>
<keyword evidence="2" id="KW-1185">Reference proteome</keyword>
<evidence type="ECO:0000259" key="1">
    <source>
        <dbReference type="Pfam" id="PF05699"/>
    </source>
</evidence>
<gene>
    <name evidence="3" type="primary">LOC136076055</name>
</gene>
<evidence type="ECO:0000313" key="3">
    <source>
        <dbReference type="RefSeq" id="XP_065645592.1"/>
    </source>
</evidence>
<dbReference type="GeneID" id="136076055"/>
<accession>A0ABM4B9Q7</accession>
<evidence type="ECO:0000313" key="2">
    <source>
        <dbReference type="Proteomes" id="UP001652625"/>
    </source>
</evidence>
<reference evidence="3" key="2">
    <citation type="submission" date="2025-08" db="UniProtKB">
        <authorList>
            <consortium name="RefSeq"/>
        </authorList>
    </citation>
    <scope>IDENTIFICATION</scope>
</reference>
<dbReference type="RefSeq" id="XP_065645592.1">
    <property type="nucleotide sequence ID" value="XM_065789520.1"/>
</dbReference>
<dbReference type="Pfam" id="PF05699">
    <property type="entry name" value="Dimer_Tnp_hAT"/>
    <property type="match status" value="1"/>
</dbReference>
<proteinExistence type="predicted"/>
<name>A0ABM4B9Q7_HYDVU</name>
<sequence length="317" mass="36779">MEFCKNTNPYKVAVIDNVTRWSSTFKILKSLLELRDVVEELEGKYPKGSFAVQPYQWKQIKELQSILEKPAIATQIFQFEDLTPGHFVYVWELLKEQLMEADFKKSVFAKAIKQSMETREAILMSNSFFCAAVFADLHYQCLLNKEQQIVAEDTLWLVQKKINKQKFGFHRLGEDCETFSTESSDEKIKDLSPKKKIFKRMEQARKKKSQQSDQGSIQNIGIEERELKGALRSLPKLARDLLKQKETLTCKKHLEGIKFFPSIIQSSCKIVTALPMTQVSVERVFSALKFLTPDQRSHMTSDLIDNLVFLRTNNEYI</sequence>
<feature type="domain" description="HAT C-terminal dimerisation" evidence="1">
    <location>
        <begin position="267"/>
        <end position="313"/>
    </location>
</feature>
<dbReference type="SUPFAM" id="SSF53098">
    <property type="entry name" value="Ribonuclease H-like"/>
    <property type="match status" value="2"/>
</dbReference>
<protein>
    <submittedName>
        <fullName evidence="3">Uncharacterized protein LOC136076055</fullName>
    </submittedName>
</protein>
<dbReference type="InterPro" id="IPR008906">
    <property type="entry name" value="HATC_C_dom"/>
</dbReference>
<dbReference type="InterPro" id="IPR012337">
    <property type="entry name" value="RNaseH-like_sf"/>
</dbReference>